<feature type="disulfide bond" evidence="13">
    <location>
        <begin position="1883"/>
        <end position="1892"/>
    </location>
</feature>
<evidence type="ECO:0000259" key="15">
    <source>
        <dbReference type="PROSITE" id="PS50026"/>
    </source>
</evidence>
<sequence>MNWQTGLTFNFPTLILSITVLLLLLLPLLVGAETNLGFFNASLPSSALLPSFTLSLRSSISLSFRTCSSGQLMSQRGRSGDAFNISLTTEGALSIAWTSSSSASSSASDSLLVEGIDFQSNQWFTIDSRFETGEIFLSVELGSQPKFKTLLSNSTLRRYLWDLKLSGGEGVLVGSGFTGCIQGLTIPLDSEDRQSSNVEWGDCPLKLQNGCEDVANPCWSYPCLNGGTCKREGADYFCECPFAFSGANCEADLGEKGCSLLPCQNNGTCEPKEGGTRRYDCLCPPGFTGVNCEIDIDDCAPGPCQNEASCLDLVDGYICNCTATGYRGHNCDENIDECDELNPCSNAATCIDSPGSYKCQCPSGIGGMNCDTLLDECSSNPCQNKGTCLDLSGFYSCQCAPDFTGINCDEQIDDCEGVVCPDLNSFCVDGNTSYSCECQFGYVPTGPDAASRCIEVNECDSNPCLNGATCEDSLGQFICNCSRGFTGLHCETDINFCADDPCSNGAECADGVESFTCECLAGYTGITCDVNINECDPNPCRNGKQCTDKVAGFTCDCGDAYEGEFCETEVDECKANPCQNGATCDDQVGRFACSCLDGFTGDRCETNIDDCPVDICLNGGRCVDGINNYTCECVGGWTGLHCDQIYDACSPNPCQEGTVCSSTPPSLDFSCTCQSVDECFSYEICSNNRCQCPFGFGGSECAENIDDCASSPCLNGATCVDRVGGYECKCVGEQVDLTAYTGDNRTIYRIGFEGDNCEVAIDECAYSPNICLNGGRYCQLKRSYCLVHDQPGAPLCYNGGTCNDLNDSYSCDCAPGFTDASCETNIDECDSNPCVNGATCEDGVNGYTCFCPPGFTGFNCEADIDECGSMPCMNGGQCQDLVNRFVCNCTDTGYEGVQCEENIDECLSNPCFHGATCSDAIKGFTCNCHNGYTGDLCEVDVDECLDSKCANGATCVQRSEDPSRPGFSYADADSYDCLCAAGFTGVFCDFDIDECKSNPCLNGGSCMNGINAYICECDSGFTGTNCEINIDECALHTPCRNNGKCVDLVADYLCDCSPGGVAYGGKNCTFLFDICEQNLCHNYATCVPKLLNEEYRIQEYSCDCSPGFSGEHCEFSTVASFYGASWLRSDRTSNHDSTTITLDFRTTLPRGTLWENSGESSAEYVLVELLNGSDLRLVYNNRLQRQDLLLSTLSSSSLNNGAWHTVSVSVTRLRVEMQLNHVDCVASQCVTGFDFNHANVSVQHHDLGLTYFGGSPTPRVTPLIGCLRDILIDTFAILPQDYLSSDNSDNLQLGCNRSEQCTLHSCSNHGACNDLWFDFECECTRPYFGDICLTSFTPVTFGYEGAASSASFPISESEKITHQTKNDISLFFRTRASVGVIFYLGSANTYLTARMGNSQVIVESKLSLTKESFAINGDFSDGLQHFLLVNRTDSNLMLSVDSLSEEFTIKSDDLLVAENFYFGREPQEESRRRKKRSTEDDECFRGTMQDVRCNKHILQFSPVNQTTDLPSYGNPIMQNVTIGEISDDVCASQLPCTNNATCQVVFFNDFKCNCVDGYRGKNCSEPDFCFYATCPGESLCENLDDGFECLKPATFNGISSLIQYSSSIAESNALSTINVDFRTRQDSGTILHAKGIDNHASHYVTVEMSDSVLSVKFNLGAEGSITSVRNEPFLQDGDWHNVTVTFNQDSVEMTIDNAHQYQTILRQDFTVAQILQGSSSIYVGGKSGNPSGALSFKGCLDAVRLSGRLLPFYNKTEIVGNHAAQQFIAEQLIDVETSCVGDPVCDSNPCQNGATCLDIWNEYECDCAVGFNGSKCDFNIDECEMHQCQNGATCVDAIANYTCGCSPGFIGWRCEVDIDECSSDPCLNNGTCWDQVDGYICNCTDNFTGDYCEYSVQVVEF</sequence>
<feature type="disulfide bond" evidence="13">
    <location>
        <begin position="851"/>
        <end position="860"/>
    </location>
</feature>
<dbReference type="EMBL" id="KB298871">
    <property type="protein sequence ID" value="ELU08663.1"/>
    <property type="molecule type" value="Genomic_DNA"/>
</dbReference>
<keyword evidence="6" id="KW-0732">Signal</keyword>
<feature type="domain" description="EGF-like" evidence="15">
    <location>
        <begin position="1819"/>
        <end position="1855"/>
    </location>
</feature>
<feature type="disulfide bond" evidence="13">
    <location>
        <begin position="595"/>
        <end position="604"/>
    </location>
</feature>
<keyword evidence="3" id="KW-1003">Cell membrane</keyword>
<evidence type="ECO:0000256" key="4">
    <source>
        <dbReference type="ARBA" id="ARBA00022536"/>
    </source>
</evidence>
<dbReference type="GO" id="GO:0030097">
    <property type="term" value="P:hemopoiesis"/>
    <property type="evidence" value="ECO:0007669"/>
    <property type="project" value="UniProtKB-ARBA"/>
</dbReference>
<dbReference type="FunFam" id="2.10.25.10:FF:000029">
    <property type="entry name" value="neurexin-1 isoform X1"/>
    <property type="match status" value="1"/>
</dbReference>
<dbReference type="FunFam" id="2.10.25.10:FF:000391">
    <property type="entry name" value="Weary, isoform C"/>
    <property type="match status" value="1"/>
</dbReference>
<feature type="domain" description="EGF-like" evidence="15">
    <location>
        <begin position="295"/>
        <end position="332"/>
    </location>
</feature>
<evidence type="ECO:0000256" key="6">
    <source>
        <dbReference type="ARBA" id="ARBA00022729"/>
    </source>
</evidence>
<dbReference type="PROSITE" id="PS00022">
    <property type="entry name" value="EGF_1"/>
    <property type="match status" value="19"/>
</dbReference>
<feature type="domain" description="EGF-like" evidence="15">
    <location>
        <begin position="214"/>
        <end position="250"/>
    </location>
</feature>
<dbReference type="FunFam" id="2.10.25.10:FF:000012">
    <property type="entry name" value="Delta-like protein"/>
    <property type="match status" value="1"/>
</dbReference>
<dbReference type="InterPro" id="IPR000742">
    <property type="entry name" value="EGF"/>
</dbReference>
<organism evidence="16">
    <name type="scientific">Capitella teleta</name>
    <name type="common">Polychaete worm</name>
    <dbReference type="NCBI Taxonomy" id="283909"/>
    <lineage>
        <taxon>Eukaryota</taxon>
        <taxon>Metazoa</taxon>
        <taxon>Spiralia</taxon>
        <taxon>Lophotrochozoa</taxon>
        <taxon>Annelida</taxon>
        <taxon>Polychaeta</taxon>
        <taxon>Sedentaria</taxon>
        <taxon>Scolecida</taxon>
        <taxon>Capitellidae</taxon>
        <taxon>Capitella</taxon>
    </lineage>
</organism>
<dbReference type="Pfam" id="PF00008">
    <property type="entry name" value="EGF"/>
    <property type="match status" value="18"/>
</dbReference>
<accession>R7URB5</accession>
<evidence type="ECO:0008006" key="19">
    <source>
        <dbReference type="Google" id="ProtNLM"/>
    </source>
</evidence>
<dbReference type="STRING" id="283909.R7URB5"/>
<evidence type="ECO:0000256" key="7">
    <source>
        <dbReference type="ARBA" id="ARBA00022737"/>
    </source>
</evidence>
<evidence type="ECO:0000256" key="13">
    <source>
        <dbReference type="PROSITE-ProRule" id="PRU00076"/>
    </source>
</evidence>
<evidence type="ECO:0000256" key="9">
    <source>
        <dbReference type="ARBA" id="ARBA00022989"/>
    </source>
</evidence>
<evidence type="ECO:0000256" key="11">
    <source>
        <dbReference type="ARBA" id="ARBA00023157"/>
    </source>
</evidence>
<dbReference type="Proteomes" id="UP000014760">
    <property type="component" value="Unassembled WGS sequence"/>
</dbReference>
<feature type="domain" description="EGF-like" evidence="15">
    <location>
        <begin position="254"/>
        <end position="293"/>
    </location>
</feature>
<dbReference type="Gene3D" id="2.10.25.10">
    <property type="entry name" value="Laminin"/>
    <property type="match status" value="23"/>
</dbReference>
<dbReference type="CDD" id="cd00110">
    <property type="entry name" value="LamG"/>
    <property type="match status" value="3"/>
</dbReference>
<evidence type="ECO:0000256" key="3">
    <source>
        <dbReference type="ARBA" id="ARBA00022475"/>
    </source>
</evidence>
<feature type="domain" description="Laminin G" evidence="14">
    <location>
        <begin position="1114"/>
        <end position="1295"/>
    </location>
</feature>
<keyword evidence="2" id="KW-0217">Developmental protein</keyword>
<feature type="domain" description="EGF-like" evidence="15">
    <location>
        <begin position="645"/>
        <end position="686"/>
    </location>
</feature>
<feature type="domain" description="EGF-like" evidence="15">
    <location>
        <begin position="569"/>
        <end position="605"/>
    </location>
</feature>
<dbReference type="OrthoDB" id="283575at2759"/>
<dbReference type="GO" id="GO:0051241">
    <property type="term" value="P:negative regulation of multicellular organismal process"/>
    <property type="evidence" value="ECO:0007669"/>
    <property type="project" value="UniProtKB-ARBA"/>
</dbReference>
<feature type="disulfide bond" evidence="13">
    <location>
        <begin position="283"/>
        <end position="292"/>
    </location>
</feature>
<dbReference type="GO" id="GO:0005886">
    <property type="term" value="C:plasma membrane"/>
    <property type="evidence" value="ECO:0007669"/>
    <property type="project" value="UniProtKB-SubCell"/>
</dbReference>
<dbReference type="CDD" id="cd00054">
    <property type="entry name" value="EGF_CA"/>
    <property type="match status" value="20"/>
</dbReference>
<feature type="domain" description="Laminin G" evidence="14">
    <location>
        <begin position="1591"/>
        <end position="1779"/>
    </location>
</feature>
<feature type="disulfide bond" evidence="13">
    <location>
        <begin position="361"/>
        <end position="370"/>
    </location>
</feature>
<dbReference type="InterPro" id="IPR013320">
    <property type="entry name" value="ConA-like_dom_sf"/>
</dbReference>
<feature type="domain" description="EGF-like" evidence="15">
    <location>
        <begin position="825"/>
        <end position="861"/>
    </location>
</feature>
<dbReference type="GO" id="GO:0007219">
    <property type="term" value="P:Notch signaling pathway"/>
    <property type="evidence" value="ECO:0007669"/>
    <property type="project" value="TreeGrafter"/>
</dbReference>
<feature type="disulfide bond" evidence="13">
    <location>
        <begin position="979"/>
        <end position="988"/>
    </location>
</feature>
<feature type="domain" description="EGF-like" evidence="15">
    <location>
        <begin position="607"/>
        <end position="643"/>
    </location>
</feature>
<dbReference type="PRINTS" id="PR00010">
    <property type="entry name" value="EGFBLOOD"/>
</dbReference>
<keyword evidence="7" id="KW-0677">Repeat</keyword>
<evidence type="ECO:0000256" key="8">
    <source>
        <dbReference type="ARBA" id="ARBA00022837"/>
    </source>
</evidence>
<evidence type="ECO:0000313" key="16">
    <source>
        <dbReference type="EMBL" id="ELU08663.1"/>
    </source>
</evidence>
<keyword evidence="5" id="KW-0812">Transmembrane</keyword>
<dbReference type="InterPro" id="IPR000152">
    <property type="entry name" value="EGF-type_Asp/Asn_hydroxyl_site"/>
</dbReference>
<dbReference type="Pfam" id="PF12661">
    <property type="entry name" value="hEGF"/>
    <property type="match status" value="3"/>
</dbReference>
<feature type="domain" description="EGF-like" evidence="15">
    <location>
        <begin position="1029"/>
        <end position="1069"/>
    </location>
</feature>
<dbReference type="FunCoup" id="R7URB5">
    <property type="interactions" value="301"/>
</dbReference>
<dbReference type="Gene3D" id="2.60.120.200">
    <property type="match status" value="4"/>
</dbReference>
<dbReference type="PROSITE" id="PS50025">
    <property type="entry name" value="LAM_G_DOMAIN"/>
    <property type="match status" value="4"/>
</dbReference>
<dbReference type="GO" id="GO:0048646">
    <property type="term" value="P:anatomical structure formation involved in morphogenesis"/>
    <property type="evidence" value="ECO:0007669"/>
    <property type="project" value="UniProtKB-ARBA"/>
</dbReference>
<feature type="disulfide bond" evidence="13">
    <location>
        <begin position="557"/>
        <end position="566"/>
    </location>
</feature>
<feature type="disulfide bond" evidence="13">
    <location>
        <begin position="519"/>
        <end position="528"/>
    </location>
</feature>
<feature type="domain" description="Laminin G" evidence="14">
    <location>
        <begin position="35"/>
        <end position="211"/>
    </location>
</feature>
<dbReference type="PANTHER" id="PTHR12916">
    <property type="entry name" value="CYTOCHROME C OXIDASE POLYPEPTIDE VIC-2"/>
    <property type="match status" value="1"/>
</dbReference>
<keyword evidence="10" id="KW-0472">Membrane</keyword>
<feature type="domain" description="EGF-like" evidence="15">
    <location>
        <begin position="373"/>
        <end position="409"/>
    </location>
</feature>
<feature type="disulfide bond" evidence="13">
    <location>
        <begin position="654"/>
        <end position="671"/>
    </location>
</feature>
<dbReference type="HOGENOM" id="CLU_235819_0_0_1"/>
<dbReference type="GO" id="GO:0005509">
    <property type="term" value="F:calcium ion binding"/>
    <property type="evidence" value="ECO:0007669"/>
    <property type="project" value="InterPro"/>
</dbReference>
<feature type="domain" description="Laminin G" evidence="14">
    <location>
        <begin position="1339"/>
        <end position="1530"/>
    </location>
</feature>
<feature type="domain" description="EGF-like" evidence="15">
    <location>
        <begin position="704"/>
        <end position="746"/>
    </location>
</feature>
<keyword evidence="18" id="KW-1185">Reference proteome</keyword>
<reference evidence="17" key="3">
    <citation type="submission" date="2015-06" db="UniProtKB">
        <authorList>
            <consortium name="EnsemblMetazoa"/>
        </authorList>
    </citation>
    <scope>IDENTIFICATION</scope>
</reference>
<keyword evidence="9" id="KW-1133">Transmembrane helix</keyword>
<feature type="domain" description="EGF-like" evidence="15">
    <location>
        <begin position="863"/>
        <end position="900"/>
    </location>
</feature>
<protein>
    <recommendedName>
        <fullName evidence="19">Protein crumbs</fullName>
    </recommendedName>
</protein>
<dbReference type="GO" id="GO:0003008">
    <property type="term" value="P:system process"/>
    <property type="evidence" value="ECO:0007669"/>
    <property type="project" value="UniProtKB-ARBA"/>
</dbReference>
<dbReference type="SUPFAM" id="SSF49899">
    <property type="entry name" value="Concanavalin A-like lectins/glucanases"/>
    <property type="match status" value="4"/>
</dbReference>
<feature type="disulfide bond" evidence="13">
    <location>
        <begin position="928"/>
        <end position="937"/>
    </location>
</feature>
<dbReference type="FunFam" id="2.10.25.10:FF:000123">
    <property type="entry name" value="Crumbs homolog 1 (Drosophila)"/>
    <property type="match status" value="2"/>
</dbReference>
<name>R7URB5_CAPTE</name>
<reference evidence="18" key="1">
    <citation type="submission" date="2012-12" db="EMBL/GenBank/DDBJ databases">
        <authorList>
            <person name="Hellsten U."/>
            <person name="Grimwood J."/>
            <person name="Chapman J.A."/>
            <person name="Shapiro H."/>
            <person name="Aerts A."/>
            <person name="Otillar R.P."/>
            <person name="Terry A.Y."/>
            <person name="Boore J.L."/>
            <person name="Simakov O."/>
            <person name="Marletaz F."/>
            <person name="Cho S.-J."/>
            <person name="Edsinger-Gonzales E."/>
            <person name="Havlak P."/>
            <person name="Kuo D.-H."/>
            <person name="Larsson T."/>
            <person name="Lv J."/>
            <person name="Arendt D."/>
            <person name="Savage R."/>
            <person name="Osoegawa K."/>
            <person name="de Jong P."/>
            <person name="Lindberg D.R."/>
            <person name="Seaver E.C."/>
            <person name="Weisblat D.A."/>
            <person name="Putnam N.H."/>
            <person name="Grigoriev I.V."/>
            <person name="Rokhsar D.S."/>
        </authorList>
    </citation>
    <scope>NUCLEOTIDE SEQUENCE</scope>
    <source>
        <strain evidence="18">I ESC-2004</strain>
    </source>
</reference>
<evidence type="ECO:0000259" key="14">
    <source>
        <dbReference type="PROSITE" id="PS50025"/>
    </source>
</evidence>
<feature type="domain" description="EGF-like" evidence="15">
    <location>
        <begin position="940"/>
        <end position="989"/>
    </location>
</feature>
<dbReference type="GO" id="GO:0005112">
    <property type="term" value="F:Notch binding"/>
    <property type="evidence" value="ECO:0007669"/>
    <property type="project" value="TreeGrafter"/>
</dbReference>
<dbReference type="GO" id="GO:0009952">
    <property type="term" value="P:anterior/posterior pattern specification"/>
    <property type="evidence" value="ECO:0007669"/>
    <property type="project" value="UniProtKB-ARBA"/>
</dbReference>
<feature type="domain" description="EGF-like" evidence="15">
    <location>
        <begin position="1071"/>
        <end position="1114"/>
    </location>
</feature>
<dbReference type="InterPro" id="IPR009030">
    <property type="entry name" value="Growth_fac_rcpt_cys_sf"/>
</dbReference>
<dbReference type="FunFam" id="2.10.25.10:FF:000004">
    <property type="entry name" value="Neurogenic locus notch 1"/>
    <property type="match status" value="1"/>
</dbReference>
<feature type="domain" description="EGF-like" evidence="15">
    <location>
        <begin position="991"/>
        <end position="1027"/>
    </location>
</feature>
<feature type="domain" description="EGF-like" evidence="15">
    <location>
        <begin position="455"/>
        <end position="491"/>
    </location>
</feature>
<dbReference type="InterPro" id="IPR013032">
    <property type="entry name" value="EGF-like_CS"/>
</dbReference>
<reference evidence="16 18" key="2">
    <citation type="journal article" date="2013" name="Nature">
        <title>Insights into bilaterian evolution from three spiralian genomes.</title>
        <authorList>
            <person name="Simakov O."/>
            <person name="Marletaz F."/>
            <person name="Cho S.J."/>
            <person name="Edsinger-Gonzales E."/>
            <person name="Havlak P."/>
            <person name="Hellsten U."/>
            <person name="Kuo D.H."/>
            <person name="Larsson T."/>
            <person name="Lv J."/>
            <person name="Arendt D."/>
            <person name="Savage R."/>
            <person name="Osoegawa K."/>
            <person name="de Jong P."/>
            <person name="Grimwood J."/>
            <person name="Chapman J.A."/>
            <person name="Shapiro H."/>
            <person name="Aerts A."/>
            <person name="Otillar R.P."/>
            <person name="Terry A.Y."/>
            <person name="Boore J.L."/>
            <person name="Grigoriev I.V."/>
            <person name="Lindberg D.R."/>
            <person name="Seaver E.C."/>
            <person name="Weisblat D.A."/>
            <person name="Putnam N.H."/>
            <person name="Rokhsar D.S."/>
        </authorList>
    </citation>
    <scope>NUCLEOTIDE SEQUENCE</scope>
    <source>
        <strain evidence="16 18">I ESC-2004</strain>
    </source>
</reference>
<evidence type="ECO:0000313" key="17">
    <source>
        <dbReference type="EnsemblMetazoa" id="CapteP215070"/>
    </source>
</evidence>
<dbReference type="EMBL" id="AMQN01006652">
    <property type="status" value="NOT_ANNOTATED_CDS"/>
    <property type="molecule type" value="Genomic_DNA"/>
</dbReference>
<keyword evidence="8" id="KW-0106">Calcium</keyword>
<dbReference type="SMART" id="SM00179">
    <property type="entry name" value="EGF_CA"/>
    <property type="match status" value="26"/>
</dbReference>
<dbReference type="Pfam" id="PF02210">
    <property type="entry name" value="Laminin_G_2"/>
    <property type="match status" value="3"/>
</dbReference>
<keyword evidence="11 13" id="KW-1015">Disulfide bond</keyword>
<keyword evidence="12" id="KW-0325">Glycoprotein</keyword>
<evidence type="ECO:0000256" key="5">
    <source>
        <dbReference type="ARBA" id="ARBA00022692"/>
    </source>
</evidence>
<feature type="disulfide bond" evidence="13">
    <location>
        <begin position="1323"/>
        <end position="1332"/>
    </location>
</feature>
<feature type="disulfide bond" evidence="13">
    <location>
        <begin position="481"/>
        <end position="490"/>
    </location>
</feature>
<comment type="caution">
    <text evidence="13">Lacks conserved residue(s) required for the propagation of feature annotation.</text>
</comment>
<evidence type="ECO:0000256" key="12">
    <source>
        <dbReference type="ARBA" id="ARBA00023180"/>
    </source>
</evidence>
<dbReference type="GO" id="GO:0035282">
    <property type="term" value="P:segmentation"/>
    <property type="evidence" value="ECO:0007669"/>
    <property type="project" value="UniProtKB-ARBA"/>
</dbReference>
<dbReference type="GO" id="GO:0048863">
    <property type="term" value="P:stem cell differentiation"/>
    <property type="evidence" value="ECO:0007669"/>
    <property type="project" value="UniProtKB-ARBA"/>
</dbReference>
<keyword evidence="4 13" id="KW-0245">EGF-like domain</keyword>
<dbReference type="FunFam" id="2.10.25.10:FF:000143">
    <property type="entry name" value="Protein crumbs 1"/>
    <property type="match status" value="4"/>
</dbReference>
<feature type="domain" description="EGF-like" evidence="15">
    <location>
        <begin position="1857"/>
        <end position="1893"/>
    </location>
</feature>
<comment type="subcellular location">
    <subcellularLocation>
        <location evidence="1">Cell membrane</location>
        <topology evidence="1">Single-pass type I membrane protein</topology>
    </subcellularLocation>
</comment>
<evidence type="ECO:0000256" key="2">
    <source>
        <dbReference type="ARBA" id="ARBA00022473"/>
    </source>
</evidence>
<evidence type="ECO:0000256" key="1">
    <source>
        <dbReference type="ARBA" id="ARBA00004251"/>
    </source>
</evidence>
<dbReference type="FunFam" id="2.10.25.10:FF:000122">
    <property type="entry name" value="Protein crumbs homolog 2"/>
    <property type="match status" value="2"/>
</dbReference>
<feature type="disulfide bond" evidence="13">
    <location>
        <begin position="813"/>
        <end position="822"/>
    </location>
</feature>
<dbReference type="SMART" id="SM00181">
    <property type="entry name" value="EGF"/>
    <property type="match status" value="26"/>
</dbReference>
<dbReference type="SUPFAM" id="SSF57196">
    <property type="entry name" value="EGF/Laminin"/>
    <property type="match status" value="19"/>
</dbReference>
<feature type="disulfide bond" evidence="13">
    <location>
        <begin position="399"/>
        <end position="408"/>
    </location>
</feature>
<feature type="disulfide bond" evidence="13">
    <location>
        <begin position="1845"/>
        <end position="1854"/>
    </location>
</feature>
<evidence type="ECO:0000256" key="10">
    <source>
        <dbReference type="ARBA" id="ARBA00023136"/>
    </source>
</evidence>
<feature type="domain" description="EGF-like" evidence="15">
    <location>
        <begin position="334"/>
        <end position="371"/>
    </location>
</feature>
<dbReference type="SUPFAM" id="SSF57184">
    <property type="entry name" value="Growth factor receptor domain"/>
    <property type="match status" value="1"/>
</dbReference>
<dbReference type="PROSITE" id="PS50026">
    <property type="entry name" value="EGF_3"/>
    <property type="match status" value="25"/>
</dbReference>
<feature type="disulfide bond" evidence="13">
    <location>
        <begin position="1017"/>
        <end position="1026"/>
    </location>
</feature>
<dbReference type="InterPro" id="IPR001881">
    <property type="entry name" value="EGF-like_Ca-bd_dom"/>
</dbReference>
<dbReference type="PROSITE" id="PS01187">
    <property type="entry name" value="EGF_CA"/>
    <property type="match status" value="5"/>
</dbReference>
<feature type="disulfide bond" evidence="13">
    <location>
        <begin position="633"/>
        <end position="642"/>
    </location>
</feature>
<feature type="domain" description="EGF-like" evidence="15">
    <location>
        <begin position="531"/>
        <end position="567"/>
    </location>
</feature>
<feature type="domain" description="EGF-like" evidence="15">
    <location>
        <begin position="902"/>
        <end position="938"/>
    </location>
</feature>
<dbReference type="OMA" id="RDMFIML"/>
<dbReference type="InterPro" id="IPR018097">
    <property type="entry name" value="EGF_Ca-bd_CS"/>
</dbReference>
<dbReference type="PROSITE" id="PS00010">
    <property type="entry name" value="ASX_HYDROXYL"/>
    <property type="match status" value="20"/>
</dbReference>
<dbReference type="SMART" id="SM00282">
    <property type="entry name" value="LamG"/>
    <property type="match status" value="3"/>
</dbReference>
<dbReference type="PROSITE" id="PS01186">
    <property type="entry name" value="EGF_2"/>
    <property type="match status" value="15"/>
</dbReference>
<feature type="disulfide bond" evidence="13">
    <location>
        <begin position="1807"/>
        <end position="1816"/>
    </location>
</feature>
<feature type="domain" description="EGF-like" evidence="15">
    <location>
        <begin position="1781"/>
        <end position="1817"/>
    </location>
</feature>
<proteinExistence type="predicted"/>
<feature type="disulfide bond" evidence="13">
    <location>
        <begin position="1554"/>
        <end position="1563"/>
    </location>
</feature>
<dbReference type="GO" id="GO:0051240">
    <property type="term" value="P:positive regulation of multicellular organismal process"/>
    <property type="evidence" value="ECO:0007669"/>
    <property type="project" value="UniProtKB-ARBA"/>
</dbReference>
<evidence type="ECO:0000313" key="18">
    <source>
        <dbReference type="Proteomes" id="UP000014760"/>
    </source>
</evidence>
<dbReference type="InterPro" id="IPR001791">
    <property type="entry name" value="Laminin_G"/>
</dbReference>
<feature type="disulfide bond" evidence="13">
    <location>
        <begin position="1104"/>
        <end position="1113"/>
    </location>
</feature>
<gene>
    <name evidence="16" type="ORF">CAPTEDRAFT_215070</name>
</gene>
<feature type="domain" description="EGF-like" evidence="15">
    <location>
        <begin position="1526"/>
        <end position="1564"/>
    </location>
</feature>
<dbReference type="FunFam" id="2.10.25.10:FF:000472">
    <property type="entry name" value="Uncharacterized protein, isoform A"/>
    <property type="match status" value="2"/>
</dbReference>
<feature type="disulfide bond" evidence="13">
    <location>
        <begin position="240"/>
        <end position="249"/>
    </location>
</feature>
<dbReference type="EnsemblMetazoa" id="CapteT215070">
    <property type="protein sequence ID" value="CapteP215070"/>
    <property type="gene ID" value="CapteG215070"/>
</dbReference>
<dbReference type="GO" id="GO:0019904">
    <property type="term" value="F:protein domain specific binding"/>
    <property type="evidence" value="ECO:0007669"/>
    <property type="project" value="UniProtKB-ARBA"/>
</dbReference>
<dbReference type="PANTHER" id="PTHR12916:SF4">
    <property type="entry name" value="UNINFLATABLE, ISOFORM C"/>
    <property type="match status" value="1"/>
</dbReference>
<dbReference type="FunFam" id="2.10.25.10:FF:000434">
    <property type="entry name" value="Predicted protein"/>
    <property type="match status" value="1"/>
</dbReference>
<feature type="domain" description="EGF-like" evidence="15">
    <location>
        <begin position="1297"/>
        <end position="1333"/>
    </location>
</feature>
<dbReference type="FunFam" id="2.10.25.10:FF:000080">
    <property type="entry name" value="Neurogenic locus notch 1"/>
    <property type="match status" value="1"/>
</dbReference>
<feature type="domain" description="EGF-like" evidence="15">
    <location>
        <begin position="493"/>
        <end position="529"/>
    </location>
</feature>
<feature type="domain" description="EGF-like" evidence="15">
    <location>
        <begin position="787"/>
        <end position="823"/>
    </location>
</feature>